<sequence>MKPLTSEFEEVRLVYRNRVKAADRPNVNDADKAYKILRESWDMGQIALIEECKALLLDRQMRLMSIAHIAKGGMSGTYVDPKVVFSIALKRRAHRIILAHNHPSGTLEPSAADIQLTKELMLSGKALQLPLEDHLIITQDDYCSMLTGGYMDHRPA</sequence>
<name>A0ABT8LES6_9BACT</name>
<dbReference type="Pfam" id="PF04002">
    <property type="entry name" value="RadC"/>
    <property type="match status" value="1"/>
</dbReference>
<evidence type="ECO:0000256" key="4">
    <source>
        <dbReference type="ARBA" id="ARBA00022833"/>
    </source>
</evidence>
<evidence type="ECO:0000256" key="5">
    <source>
        <dbReference type="ARBA" id="ARBA00023049"/>
    </source>
</evidence>
<keyword evidence="8" id="KW-1185">Reference proteome</keyword>
<comment type="caution">
    <text evidence="7">The sequence shown here is derived from an EMBL/GenBank/DDBJ whole genome shotgun (WGS) entry which is preliminary data.</text>
</comment>
<dbReference type="InterPro" id="IPR001405">
    <property type="entry name" value="UPF0758"/>
</dbReference>
<dbReference type="Gene3D" id="3.40.140.10">
    <property type="entry name" value="Cytidine Deaminase, domain 2"/>
    <property type="match status" value="1"/>
</dbReference>
<keyword evidence="3" id="KW-0378">Hydrolase</keyword>
<evidence type="ECO:0000256" key="1">
    <source>
        <dbReference type="ARBA" id="ARBA00022670"/>
    </source>
</evidence>
<gene>
    <name evidence="7" type="ORF">QQ020_26020</name>
</gene>
<dbReference type="SUPFAM" id="SSF102712">
    <property type="entry name" value="JAB1/MPN domain"/>
    <property type="match status" value="1"/>
</dbReference>
<evidence type="ECO:0000259" key="6">
    <source>
        <dbReference type="PROSITE" id="PS50249"/>
    </source>
</evidence>
<dbReference type="InterPro" id="IPR037518">
    <property type="entry name" value="MPN"/>
</dbReference>
<feature type="domain" description="MPN" evidence="6">
    <location>
        <begin position="26"/>
        <end position="151"/>
    </location>
</feature>
<dbReference type="PROSITE" id="PS01302">
    <property type="entry name" value="UPF0758"/>
    <property type="match status" value="1"/>
</dbReference>
<accession>A0ABT8LES6</accession>
<keyword evidence="1" id="KW-0645">Protease</keyword>
<dbReference type="PANTHER" id="PTHR30471">
    <property type="entry name" value="DNA REPAIR PROTEIN RADC"/>
    <property type="match status" value="1"/>
</dbReference>
<proteinExistence type="predicted"/>
<dbReference type="PROSITE" id="PS50249">
    <property type="entry name" value="MPN"/>
    <property type="match status" value="1"/>
</dbReference>
<keyword evidence="4" id="KW-0862">Zinc</keyword>
<dbReference type="EMBL" id="JAUJEB010000007">
    <property type="protein sequence ID" value="MDN5215561.1"/>
    <property type="molecule type" value="Genomic_DNA"/>
</dbReference>
<keyword evidence="2" id="KW-0479">Metal-binding</keyword>
<dbReference type="InterPro" id="IPR025657">
    <property type="entry name" value="RadC_JAB"/>
</dbReference>
<evidence type="ECO:0000313" key="8">
    <source>
        <dbReference type="Proteomes" id="UP001172083"/>
    </source>
</evidence>
<organism evidence="7 8">
    <name type="scientific">Agaribacillus aureus</name>
    <dbReference type="NCBI Taxonomy" id="3051825"/>
    <lineage>
        <taxon>Bacteria</taxon>
        <taxon>Pseudomonadati</taxon>
        <taxon>Bacteroidota</taxon>
        <taxon>Cytophagia</taxon>
        <taxon>Cytophagales</taxon>
        <taxon>Splendidivirgaceae</taxon>
        <taxon>Agaribacillus</taxon>
    </lineage>
</organism>
<evidence type="ECO:0000313" key="7">
    <source>
        <dbReference type="EMBL" id="MDN5215561.1"/>
    </source>
</evidence>
<reference evidence="7" key="1">
    <citation type="submission" date="2023-06" db="EMBL/GenBank/DDBJ databases">
        <title>Genomic of Agaribacillus aureum.</title>
        <authorList>
            <person name="Wang G."/>
        </authorList>
    </citation>
    <scope>NUCLEOTIDE SEQUENCE</scope>
    <source>
        <strain evidence="7">BMA12</strain>
    </source>
</reference>
<evidence type="ECO:0000256" key="3">
    <source>
        <dbReference type="ARBA" id="ARBA00022801"/>
    </source>
</evidence>
<evidence type="ECO:0000256" key="2">
    <source>
        <dbReference type="ARBA" id="ARBA00022723"/>
    </source>
</evidence>
<dbReference type="InterPro" id="IPR020891">
    <property type="entry name" value="UPF0758_CS"/>
</dbReference>
<keyword evidence="5" id="KW-0482">Metalloprotease</keyword>
<protein>
    <submittedName>
        <fullName evidence="7">JAB domain-containing protein</fullName>
    </submittedName>
</protein>
<dbReference type="RefSeq" id="WP_346760900.1">
    <property type="nucleotide sequence ID" value="NZ_JAUJEB010000007.1"/>
</dbReference>
<dbReference type="CDD" id="cd08071">
    <property type="entry name" value="MPN_DUF2466"/>
    <property type="match status" value="1"/>
</dbReference>
<dbReference type="PANTHER" id="PTHR30471:SF3">
    <property type="entry name" value="UPF0758 PROTEIN YEES-RELATED"/>
    <property type="match status" value="1"/>
</dbReference>
<dbReference type="Proteomes" id="UP001172083">
    <property type="component" value="Unassembled WGS sequence"/>
</dbReference>